<gene>
    <name evidence="2" type="ORF">LTR09_012063</name>
</gene>
<evidence type="ECO:0000313" key="3">
    <source>
        <dbReference type="Proteomes" id="UP001271007"/>
    </source>
</evidence>
<feature type="compositionally biased region" description="Polar residues" evidence="1">
    <location>
        <begin position="418"/>
        <end position="428"/>
    </location>
</feature>
<keyword evidence="3" id="KW-1185">Reference proteome</keyword>
<feature type="compositionally biased region" description="Low complexity" evidence="1">
    <location>
        <begin position="41"/>
        <end position="53"/>
    </location>
</feature>
<feature type="compositionally biased region" description="Polar residues" evidence="1">
    <location>
        <begin position="1"/>
        <end position="37"/>
    </location>
</feature>
<feature type="compositionally biased region" description="Low complexity" evidence="1">
    <location>
        <begin position="403"/>
        <end position="417"/>
    </location>
</feature>
<dbReference type="Proteomes" id="UP001271007">
    <property type="component" value="Unassembled WGS sequence"/>
</dbReference>
<proteinExistence type="predicted"/>
<protein>
    <submittedName>
        <fullName evidence="2">Uncharacterized protein</fullName>
    </submittedName>
</protein>
<organism evidence="2 3">
    <name type="scientific">Extremus antarcticus</name>
    <dbReference type="NCBI Taxonomy" id="702011"/>
    <lineage>
        <taxon>Eukaryota</taxon>
        <taxon>Fungi</taxon>
        <taxon>Dikarya</taxon>
        <taxon>Ascomycota</taxon>
        <taxon>Pezizomycotina</taxon>
        <taxon>Dothideomycetes</taxon>
        <taxon>Dothideomycetidae</taxon>
        <taxon>Mycosphaerellales</taxon>
        <taxon>Extremaceae</taxon>
        <taxon>Extremus</taxon>
    </lineage>
</organism>
<sequence>MPLSSSNSGPERGRPQNTAHNSLTGSRPASQSVTQESARLGSPTSPQSSGSQPTDPPSLVSGSSDSPTEGSLTGPARPPCFMDYCVEIPLPTDGVAAFDTTVYDQEWNGLQPLIVMPLGGSHVPALMMSRAPSVKRLLISFVLQEGTTPGSRQPDVEQSLLPLVPLIDEDFEFGLTAVFMRGLRAPIPEDSTEDVEAVCSSLLGTFVELGTATGREAEIRLDCDDEYHEGPDFKLVKFHRVAAQHGPLKGLKLNREWKTHADSSDSVLQLSVSASWRFEVLAAGKVCFLICTSDQYSNTHQLKAMSHIPIPVRTRRGGSSSTGNENSSSTTTPQPSRTQASGSSIPRASPGGRGTTNQQQTPSASRPNARNNDSERSRPQPPIRDSPASSRPASQTVSLRRAGSGSQNGSQLGGLQSTAPPSLTTGLTHSPGEIPEHVVLMNPSHPPFIHELVCHLPFVVGQPSTVESNICDARGHILGLTIDVPLDHGDLATYLISRAPSVKRLLVEFDFQEEMHADDLYGEVKRCLQPLLPLTWNGFEFGLKCAYPEDADLSEWAIDSIKSVSNAMLMVFVDLGLQTGREAVMRIDNVEEWCEGPDFTVVRFHRDYILTQ</sequence>
<reference evidence="2" key="1">
    <citation type="submission" date="2023-04" db="EMBL/GenBank/DDBJ databases">
        <title>Black Yeasts Isolated from many extreme environments.</title>
        <authorList>
            <person name="Coleine C."/>
            <person name="Stajich J.E."/>
            <person name="Selbmann L."/>
        </authorList>
    </citation>
    <scope>NUCLEOTIDE SEQUENCE</scope>
    <source>
        <strain evidence="2">CCFEE 5312</strain>
    </source>
</reference>
<evidence type="ECO:0000256" key="1">
    <source>
        <dbReference type="SAM" id="MobiDB-lite"/>
    </source>
</evidence>
<feature type="region of interest" description="Disordered" evidence="1">
    <location>
        <begin position="1"/>
        <end position="75"/>
    </location>
</feature>
<feature type="region of interest" description="Disordered" evidence="1">
    <location>
        <begin position="307"/>
        <end position="431"/>
    </location>
</feature>
<dbReference type="EMBL" id="JAWDJX010000091">
    <property type="protein sequence ID" value="KAK3046478.1"/>
    <property type="molecule type" value="Genomic_DNA"/>
</dbReference>
<comment type="caution">
    <text evidence="2">The sequence shown here is derived from an EMBL/GenBank/DDBJ whole genome shotgun (WGS) entry which is preliminary data.</text>
</comment>
<accession>A0AAJ0G7D2</accession>
<feature type="compositionally biased region" description="Polar residues" evidence="1">
    <location>
        <begin position="355"/>
        <end position="371"/>
    </location>
</feature>
<feature type="compositionally biased region" description="Polar residues" evidence="1">
    <location>
        <begin position="387"/>
        <end position="398"/>
    </location>
</feature>
<evidence type="ECO:0000313" key="2">
    <source>
        <dbReference type="EMBL" id="KAK3046478.1"/>
    </source>
</evidence>
<name>A0AAJ0G7D2_9PEZI</name>
<dbReference type="AlphaFoldDB" id="A0AAJ0G7D2"/>
<feature type="compositionally biased region" description="Polar residues" evidence="1">
    <location>
        <begin position="60"/>
        <end position="71"/>
    </location>
</feature>
<feature type="compositionally biased region" description="Low complexity" evidence="1">
    <location>
        <begin position="317"/>
        <end position="339"/>
    </location>
</feature>